<comment type="caution">
    <text evidence="1">The sequence shown here is derived from an EMBL/GenBank/DDBJ whole genome shotgun (WGS) entry which is preliminary data.</text>
</comment>
<gene>
    <name evidence="1" type="ORF">HJG60_011905</name>
</gene>
<sequence>MAVSLHRALSPGLPLHPGTSWSLVRHHDSFGLLSQPLGVESLPSGIRTLSAIDAARLAKCSAVMCETCVVGGRPSHSARVQPKPRPQRVDFKIRFGKSGAGSLHGANVAETPPSCSLGDGGGWWVCTVMPERWRSRQRQPGRGAPRHPT</sequence>
<dbReference type="AlphaFoldDB" id="A0A833ZIW4"/>
<organism evidence="1 2">
    <name type="scientific">Phyllostomus discolor</name>
    <name type="common">pale spear-nosed bat</name>
    <dbReference type="NCBI Taxonomy" id="89673"/>
    <lineage>
        <taxon>Eukaryota</taxon>
        <taxon>Metazoa</taxon>
        <taxon>Chordata</taxon>
        <taxon>Craniata</taxon>
        <taxon>Vertebrata</taxon>
        <taxon>Euteleostomi</taxon>
        <taxon>Mammalia</taxon>
        <taxon>Eutheria</taxon>
        <taxon>Laurasiatheria</taxon>
        <taxon>Chiroptera</taxon>
        <taxon>Yangochiroptera</taxon>
        <taxon>Phyllostomidae</taxon>
        <taxon>Phyllostominae</taxon>
        <taxon>Phyllostomus</taxon>
    </lineage>
</organism>
<protein>
    <submittedName>
        <fullName evidence="1">Uncharacterized protein</fullName>
    </submittedName>
</protein>
<dbReference type="Proteomes" id="UP000664940">
    <property type="component" value="Unassembled WGS sequence"/>
</dbReference>
<proteinExistence type="predicted"/>
<evidence type="ECO:0000313" key="2">
    <source>
        <dbReference type="Proteomes" id="UP000664940"/>
    </source>
</evidence>
<reference evidence="1 2" key="1">
    <citation type="journal article" date="2020" name="Nature">
        <title>Six reference-quality genomes reveal evolution of bat adaptations.</title>
        <authorList>
            <person name="Jebb D."/>
            <person name="Huang Z."/>
            <person name="Pippel M."/>
            <person name="Hughes G.M."/>
            <person name="Lavrichenko K."/>
            <person name="Devanna P."/>
            <person name="Winkler S."/>
            <person name="Jermiin L.S."/>
            <person name="Skirmuntt E.C."/>
            <person name="Katzourakis A."/>
            <person name="Burkitt-Gray L."/>
            <person name="Ray D.A."/>
            <person name="Sullivan K.A.M."/>
            <person name="Roscito J.G."/>
            <person name="Kirilenko B.M."/>
            <person name="Davalos L.M."/>
            <person name="Corthals A.P."/>
            <person name="Power M.L."/>
            <person name="Jones G."/>
            <person name="Ransome R.D."/>
            <person name="Dechmann D.K.N."/>
            <person name="Locatelli A.G."/>
            <person name="Puechmaille S.J."/>
            <person name="Fedrigo O."/>
            <person name="Jarvis E.D."/>
            <person name="Hiller M."/>
            <person name="Vernes S.C."/>
            <person name="Myers E.W."/>
            <person name="Teeling E.C."/>
        </authorList>
    </citation>
    <scope>NUCLEOTIDE SEQUENCE [LARGE SCALE GENOMIC DNA]</scope>
    <source>
        <strain evidence="1">Bat1K_MPI-CBG_1</strain>
    </source>
</reference>
<dbReference type="EMBL" id="JABVXQ010000008">
    <property type="protein sequence ID" value="KAF6094815.1"/>
    <property type="molecule type" value="Genomic_DNA"/>
</dbReference>
<evidence type="ECO:0000313" key="1">
    <source>
        <dbReference type="EMBL" id="KAF6094815.1"/>
    </source>
</evidence>
<accession>A0A833ZIW4</accession>
<name>A0A833ZIW4_9CHIR</name>